<dbReference type="PANTHER" id="PTHR39550:SF1">
    <property type="entry name" value="SLL0658 PROTEIN"/>
    <property type="match status" value="1"/>
</dbReference>
<evidence type="ECO:0000313" key="1">
    <source>
        <dbReference type="EMBL" id="CAD6491581.1"/>
    </source>
</evidence>
<accession>A0A811T5G4</accession>
<organism evidence="1 2">
    <name type="scientific">Candidatus Argoarchaeum ethanivorans</name>
    <dbReference type="NCBI Taxonomy" id="2608793"/>
    <lineage>
        <taxon>Archaea</taxon>
        <taxon>Methanobacteriati</taxon>
        <taxon>Methanobacteriota</taxon>
        <taxon>Stenosarchaea group</taxon>
        <taxon>Methanomicrobia</taxon>
        <taxon>Methanosarcinales</taxon>
        <taxon>Methanosarcinales incertae sedis</taxon>
        <taxon>GOM Arc I cluster</taxon>
        <taxon>Candidatus Argoarchaeum</taxon>
    </lineage>
</organism>
<comment type="caution">
    <text evidence="1">The sequence shown here is derived from an EMBL/GenBank/DDBJ whole genome shotgun (WGS) entry which is preliminary data.</text>
</comment>
<dbReference type="EMBL" id="CAJHIO010000006">
    <property type="protein sequence ID" value="CAD6491581.1"/>
    <property type="molecule type" value="Genomic_DNA"/>
</dbReference>
<name>A0A811T5G4_9EURY</name>
<dbReference type="AlphaFoldDB" id="A0A811T5G4"/>
<gene>
    <name evidence="1" type="ORF">CHKLHMKO_00163</name>
</gene>
<protein>
    <recommendedName>
        <fullName evidence="3">DUF3368 domain-containing protein</fullName>
    </recommendedName>
</protein>
<evidence type="ECO:0008006" key="3">
    <source>
        <dbReference type="Google" id="ProtNLM"/>
    </source>
</evidence>
<dbReference type="Proteomes" id="UP000610373">
    <property type="component" value="Unassembled WGS sequence"/>
</dbReference>
<dbReference type="Pfam" id="PF11848">
    <property type="entry name" value="DUF3368"/>
    <property type="match status" value="1"/>
</dbReference>
<dbReference type="PANTHER" id="PTHR39550">
    <property type="entry name" value="SLL0658 PROTEIN"/>
    <property type="match status" value="1"/>
</dbReference>
<sequence length="156" mass="17460">MIVVSNSTPLIALSRIKKFNLLKEYFWEISIPKEVFDEVVIRGRYLSGAEEVASVNWIKVENVMNKIAVESLSMTLDRGEAEAIVLAKEKNALLIIDDGEGRRAAKFFDLKITGTIGILLLASEDGKLDLKTAIDDLMAAGFRLSEKEYKRILNLN</sequence>
<dbReference type="InterPro" id="IPR021799">
    <property type="entry name" value="PIN-like_prokaryotic"/>
</dbReference>
<proteinExistence type="predicted"/>
<reference evidence="1" key="1">
    <citation type="submission" date="2020-10" db="EMBL/GenBank/DDBJ databases">
        <authorList>
            <person name="Hahn C.J."/>
            <person name="Laso-Perez R."/>
            <person name="Vulcano F."/>
            <person name="Vaziourakis K.-M."/>
            <person name="Stokke R."/>
            <person name="Steen I.H."/>
            <person name="Teske A."/>
            <person name="Boetius A."/>
            <person name="Liebeke M."/>
            <person name="Amann R."/>
            <person name="Knittel K."/>
        </authorList>
    </citation>
    <scope>NUCLEOTIDE SEQUENCE</scope>
    <source>
        <strain evidence="1">Gfbio:e3339647-f889-4370-9287-4fb5cb688e4c:AG392O15_GoMArc1</strain>
    </source>
</reference>
<evidence type="ECO:0000313" key="2">
    <source>
        <dbReference type="Proteomes" id="UP000610373"/>
    </source>
</evidence>